<reference evidence="2" key="1">
    <citation type="journal article" date="2017" name="Genome Biol. Evol.">
        <title>Comparative Genomic Analysis Identifies a Campylobacter Clade Deficient in Selenium Metabolism.</title>
        <authorList>
            <person name="Miller W.G."/>
            <person name="Yee E."/>
            <person name="Lopes B.S."/>
            <person name="Chapman M.H."/>
            <person name="Huynh S."/>
            <person name="Bono J.L."/>
            <person name="Parker C.T."/>
            <person name="Strachan N.J.C."/>
            <person name="Forbes K.J."/>
        </authorList>
    </citation>
    <scope>NUCLEOTIDE SEQUENCE [LARGE SCALE GENOMIC DNA]</scope>
    <source>
        <strain evidence="2">NCTC 13004</strain>
    </source>
</reference>
<sequence>MKFEVKNINCQSCVNLIKNSLEDEFGDIDIDLSCEPKILNVNITDNQTKAKFIDELDELGFEIIREI</sequence>
<dbReference type="Gene3D" id="3.30.70.100">
    <property type="match status" value="1"/>
</dbReference>
<dbReference type="Proteomes" id="UP000202031">
    <property type="component" value="Chromosome"/>
</dbReference>
<organism evidence="1 2">
    <name type="scientific">Campylobacter lanienae NCTC 13004</name>
    <dbReference type="NCBI Taxonomy" id="1031753"/>
    <lineage>
        <taxon>Bacteria</taxon>
        <taxon>Pseudomonadati</taxon>
        <taxon>Campylobacterota</taxon>
        <taxon>Epsilonproteobacteria</taxon>
        <taxon>Campylobacterales</taxon>
        <taxon>Campylobacteraceae</taxon>
        <taxon>Campylobacter</taxon>
    </lineage>
</organism>
<gene>
    <name evidence="1" type="ORF">CLAN_0496</name>
</gene>
<dbReference type="SUPFAM" id="SSF55008">
    <property type="entry name" value="HMA, heavy metal-associated domain"/>
    <property type="match status" value="1"/>
</dbReference>
<proteinExistence type="predicted"/>
<reference evidence="2" key="2">
    <citation type="journal article" date="2017" name="Genome Biol. Evol.">
        <title>Comparative genomic analysis identifies a Campylobacter clade deficient in selenium metabolism.</title>
        <authorList>
            <person name="Miller W.G."/>
            <person name="Yee E."/>
            <person name="Lopes B.S."/>
            <person name="Chapman M.H."/>
            <person name="Huynh S."/>
            <person name="Bono J.L."/>
            <person name="Parker C.T."/>
            <person name="Strachan N.J.C."/>
            <person name="Forbes K.J."/>
        </authorList>
    </citation>
    <scope>NUCLEOTIDE SEQUENCE [LARGE SCALE GENOMIC DNA]</scope>
    <source>
        <strain evidence="2">NCTC 13004</strain>
    </source>
</reference>
<dbReference type="EMBL" id="CP015578">
    <property type="protein sequence ID" value="ARQ97251.1"/>
    <property type="molecule type" value="Genomic_DNA"/>
</dbReference>
<dbReference type="AlphaFoldDB" id="A0A1X9SLY6"/>
<dbReference type="InterPro" id="IPR036163">
    <property type="entry name" value="HMA_dom_sf"/>
</dbReference>
<dbReference type="GeneID" id="46920969"/>
<name>A0A1X9SLY6_9BACT</name>
<accession>A0A1X9SLY6</accession>
<evidence type="ECO:0000313" key="2">
    <source>
        <dbReference type="Proteomes" id="UP000202031"/>
    </source>
</evidence>
<dbReference type="GO" id="GO:0046872">
    <property type="term" value="F:metal ion binding"/>
    <property type="evidence" value="ECO:0007669"/>
    <property type="project" value="InterPro"/>
</dbReference>
<dbReference type="RefSeq" id="WP_096013478.1">
    <property type="nucleotide sequence ID" value="NZ_CP015578.1"/>
</dbReference>
<protein>
    <submittedName>
        <fullName evidence="1">Heavy-metal-associated domain protein, putative copper metallochaperone CopZ</fullName>
    </submittedName>
</protein>
<evidence type="ECO:0000313" key="1">
    <source>
        <dbReference type="EMBL" id="ARQ97251.1"/>
    </source>
</evidence>
<dbReference type="KEGG" id="clx:CLAN_0496"/>